<keyword evidence="1" id="KW-0472">Membrane</keyword>
<dbReference type="EMBL" id="GBXM01101376">
    <property type="protein sequence ID" value="JAH07201.1"/>
    <property type="molecule type" value="Transcribed_RNA"/>
</dbReference>
<accession>A0A0E9PRF0</accession>
<proteinExistence type="predicted"/>
<feature type="transmembrane region" description="Helical" evidence="1">
    <location>
        <begin position="6"/>
        <end position="30"/>
    </location>
</feature>
<evidence type="ECO:0000256" key="1">
    <source>
        <dbReference type="SAM" id="Phobius"/>
    </source>
</evidence>
<keyword evidence="1" id="KW-1133">Transmembrane helix</keyword>
<protein>
    <submittedName>
        <fullName evidence="2">Uncharacterized protein</fullName>
    </submittedName>
</protein>
<keyword evidence="1" id="KW-0812">Transmembrane</keyword>
<sequence>MGILFIVFIDFSLLFLCSHSTSCIVMALVYMHGSLSGIIGTQGL</sequence>
<reference evidence="2" key="1">
    <citation type="submission" date="2014-11" db="EMBL/GenBank/DDBJ databases">
        <authorList>
            <person name="Amaro Gonzalez C."/>
        </authorList>
    </citation>
    <scope>NUCLEOTIDE SEQUENCE</scope>
</reference>
<dbReference type="AlphaFoldDB" id="A0A0E9PRF0"/>
<evidence type="ECO:0000313" key="2">
    <source>
        <dbReference type="EMBL" id="JAH07201.1"/>
    </source>
</evidence>
<name>A0A0E9PRF0_ANGAN</name>
<reference evidence="2" key="2">
    <citation type="journal article" date="2015" name="Fish Shellfish Immunol.">
        <title>Early steps in the European eel (Anguilla anguilla)-Vibrio vulnificus interaction in the gills: Role of the RtxA13 toxin.</title>
        <authorList>
            <person name="Callol A."/>
            <person name="Pajuelo D."/>
            <person name="Ebbesson L."/>
            <person name="Teles M."/>
            <person name="MacKenzie S."/>
            <person name="Amaro C."/>
        </authorList>
    </citation>
    <scope>NUCLEOTIDE SEQUENCE</scope>
</reference>
<organism evidence="2">
    <name type="scientific">Anguilla anguilla</name>
    <name type="common">European freshwater eel</name>
    <name type="synonym">Muraena anguilla</name>
    <dbReference type="NCBI Taxonomy" id="7936"/>
    <lineage>
        <taxon>Eukaryota</taxon>
        <taxon>Metazoa</taxon>
        <taxon>Chordata</taxon>
        <taxon>Craniata</taxon>
        <taxon>Vertebrata</taxon>
        <taxon>Euteleostomi</taxon>
        <taxon>Actinopterygii</taxon>
        <taxon>Neopterygii</taxon>
        <taxon>Teleostei</taxon>
        <taxon>Anguilliformes</taxon>
        <taxon>Anguillidae</taxon>
        <taxon>Anguilla</taxon>
    </lineage>
</organism>